<dbReference type="EMBL" id="FNFF01000038">
    <property type="protein sequence ID" value="SDL42418.1"/>
    <property type="molecule type" value="Genomic_DNA"/>
</dbReference>
<dbReference type="SUPFAM" id="SSF54001">
    <property type="entry name" value="Cysteine proteinases"/>
    <property type="match status" value="1"/>
</dbReference>
<name>A0A1G9JY23_9ACTN</name>
<dbReference type="Proteomes" id="UP000199155">
    <property type="component" value="Unassembled WGS sequence"/>
</dbReference>
<feature type="compositionally biased region" description="Basic and acidic residues" evidence="1">
    <location>
        <begin position="210"/>
        <end position="222"/>
    </location>
</feature>
<dbReference type="AlphaFoldDB" id="A0A1G9JY23"/>
<evidence type="ECO:0000313" key="4">
    <source>
        <dbReference type="Proteomes" id="UP000199155"/>
    </source>
</evidence>
<gene>
    <name evidence="3" type="ORF">SAMN05421806_13812</name>
</gene>
<evidence type="ECO:0000256" key="1">
    <source>
        <dbReference type="SAM" id="MobiDB-lite"/>
    </source>
</evidence>
<evidence type="ECO:0000256" key="2">
    <source>
        <dbReference type="SAM" id="Phobius"/>
    </source>
</evidence>
<keyword evidence="2" id="KW-0812">Transmembrane</keyword>
<proteinExistence type="predicted"/>
<accession>A0A1G9JY23</accession>
<dbReference type="RefSeq" id="WP_093618435.1">
    <property type="nucleotide sequence ID" value="NZ_FNFF01000038.1"/>
</dbReference>
<dbReference type="Gene3D" id="3.90.1720.10">
    <property type="entry name" value="endopeptidase domain like (from Nostoc punctiforme)"/>
    <property type="match status" value="1"/>
</dbReference>
<feature type="region of interest" description="Disordered" evidence="1">
    <location>
        <begin position="210"/>
        <end position="277"/>
    </location>
</feature>
<evidence type="ECO:0008006" key="5">
    <source>
        <dbReference type="Google" id="ProtNLM"/>
    </source>
</evidence>
<keyword evidence="2" id="KW-0472">Membrane</keyword>
<sequence length="405" mass="43130">MDGRDAVRTLGRFAGTGLKIKATAIASVVFVIFLFVVGIFGAGIGGKAFADSCGERGTPGVDYGDDGEGTAQQPTGNIRKNQIANAKIIDKVADDGGLSGRATLIGLMTALQESTLLNLDHGHLDSIGLFQQRPSQGWGTKTQIMQPKYAAGMFFFGENRDTTAGIHGLTDIKGWETMGLGQAAQAVQASAHPELYDGQEDAARKIAKEAGIDLDRPGKGGDADEDQDQGDDTATGNEDQGDDPNGQCYPEDAEDRPGKPGAAFHDGDAPWPANVKNPRSTEDAIAWAEKEAKTGGKDWYRACLAFVARAYGWSFSGVPYAIDHYREMPASMKHDKDRNPPPGALMYWETGGRAGHVAVYLGDGKIASNDILRPGYIDVVPATDIETKWGSTYVGWAPPYFPKGG</sequence>
<dbReference type="STRING" id="417292.SAMN05421806_13812"/>
<feature type="transmembrane region" description="Helical" evidence="2">
    <location>
        <begin position="20"/>
        <end position="44"/>
    </location>
</feature>
<dbReference type="InterPro" id="IPR038765">
    <property type="entry name" value="Papain-like_cys_pep_sf"/>
</dbReference>
<organism evidence="3 4">
    <name type="scientific">Streptomyces indicus</name>
    <dbReference type="NCBI Taxonomy" id="417292"/>
    <lineage>
        <taxon>Bacteria</taxon>
        <taxon>Bacillati</taxon>
        <taxon>Actinomycetota</taxon>
        <taxon>Actinomycetes</taxon>
        <taxon>Kitasatosporales</taxon>
        <taxon>Streptomycetaceae</taxon>
        <taxon>Streptomyces</taxon>
    </lineage>
</organism>
<dbReference type="OrthoDB" id="5496837at2"/>
<evidence type="ECO:0000313" key="3">
    <source>
        <dbReference type="EMBL" id="SDL42418.1"/>
    </source>
</evidence>
<protein>
    <recommendedName>
        <fullName evidence="5">NlpC/P60 family protein</fullName>
    </recommendedName>
</protein>
<reference evidence="3 4" key="1">
    <citation type="submission" date="2016-10" db="EMBL/GenBank/DDBJ databases">
        <authorList>
            <person name="de Groot N.N."/>
        </authorList>
    </citation>
    <scope>NUCLEOTIDE SEQUENCE [LARGE SCALE GENOMIC DNA]</scope>
    <source>
        <strain evidence="3 4">CGMCC 4.5727</strain>
    </source>
</reference>
<keyword evidence="2" id="KW-1133">Transmembrane helix</keyword>
<keyword evidence="4" id="KW-1185">Reference proteome</keyword>